<organism evidence="1">
    <name type="scientific">bioreactor metagenome</name>
    <dbReference type="NCBI Taxonomy" id="1076179"/>
    <lineage>
        <taxon>unclassified sequences</taxon>
        <taxon>metagenomes</taxon>
        <taxon>ecological metagenomes</taxon>
    </lineage>
</organism>
<dbReference type="AlphaFoldDB" id="A0A645J4Y4"/>
<protein>
    <submittedName>
        <fullName evidence="1">Uncharacterized protein</fullName>
    </submittedName>
</protein>
<evidence type="ECO:0000313" key="1">
    <source>
        <dbReference type="EMBL" id="MPN58506.1"/>
    </source>
</evidence>
<reference evidence="1" key="1">
    <citation type="submission" date="2019-08" db="EMBL/GenBank/DDBJ databases">
        <authorList>
            <person name="Kucharzyk K."/>
            <person name="Murdoch R.W."/>
            <person name="Higgins S."/>
            <person name="Loffler F."/>
        </authorList>
    </citation>
    <scope>NUCLEOTIDE SEQUENCE</scope>
</reference>
<sequence length="69" mass="8237">MVCYKRIIGKNYIRRTIYIIGNALHSAFIHMYSTKAEAFYSSQQSVLLHRIDGKQRVRRLIMHFIIYSD</sequence>
<name>A0A645J4Y4_9ZZZZ</name>
<comment type="caution">
    <text evidence="1">The sequence shown here is derived from an EMBL/GenBank/DDBJ whole genome shotgun (WGS) entry which is preliminary data.</text>
</comment>
<gene>
    <name evidence="1" type="ORF">SDC9_206211</name>
</gene>
<proteinExistence type="predicted"/>
<accession>A0A645J4Y4</accession>
<dbReference type="EMBL" id="VSSQ01131267">
    <property type="protein sequence ID" value="MPN58506.1"/>
    <property type="molecule type" value="Genomic_DNA"/>
</dbReference>